<gene>
    <name evidence="3" type="ORF">EGW08_018023</name>
</gene>
<feature type="compositionally biased region" description="Basic residues" evidence="1">
    <location>
        <begin position="468"/>
        <end position="480"/>
    </location>
</feature>
<name>A0A433SY72_ELYCH</name>
<feature type="domain" description="DUF7869" evidence="2">
    <location>
        <begin position="210"/>
        <end position="353"/>
    </location>
</feature>
<evidence type="ECO:0000313" key="4">
    <source>
        <dbReference type="Proteomes" id="UP000271974"/>
    </source>
</evidence>
<evidence type="ECO:0000256" key="1">
    <source>
        <dbReference type="SAM" id="MobiDB-lite"/>
    </source>
</evidence>
<dbReference type="PANTHER" id="PTHR34415:SF1">
    <property type="entry name" value="INTEGRASE CATALYTIC DOMAIN-CONTAINING PROTEIN"/>
    <property type="match status" value="1"/>
</dbReference>
<dbReference type="PANTHER" id="PTHR34415">
    <property type="entry name" value="INTEGRASE CATALYTIC DOMAIN-CONTAINING PROTEIN"/>
    <property type="match status" value="1"/>
</dbReference>
<evidence type="ECO:0000259" key="2">
    <source>
        <dbReference type="Pfam" id="PF25273"/>
    </source>
</evidence>
<dbReference type="Proteomes" id="UP000271974">
    <property type="component" value="Unassembled WGS sequence"/>
</dbReference>
<dbReference type="STRING" id="188477.A0A433SY72"/>
<dbReference type="OrthoDB" id="10033306at2759"/>
<comment type="caution">
    <text evidence="3">The sequence shown here is derived from an EMBL/GenBank/DDBJ whole genome shotgun (WGS) entry which is preliminary data.</text>
</comment>
<sequence>MPYGDIKLLVEFISNYAEVHAISLPGRTPQHWNSNLRLLPTNCTKKKVYDLYVASASPGQKTAGLSLFRRLWKTLLPFISTMRPATDLCWTCQEGASKVAKASNHPEETKSAALKAMEEHLVRVTTERSYLNEVIKRAKGNVDLPPTLGPNGNCSRDFMMHYSFDFAQQVHYPCDPLQPGPIFFKTPRKCGLFGVCCEAISRQVNFLIDEAVNCGKGANCVVSLIHHFFEHFSLGETNLHLHADNCSGQNKNSAMMQYLMWRVLTGRHKSIIISFLIAGHTKFSPDGCFGLIKRLYRRTKVNSLACFEKVVNESSVVNTAQIVGTGPEDVRVPTYDWASYLEQCFRKVKSIKSLLFQILDCSGDIHLLEYSDSQPSVQHLLKPGVTISNTLPQIIRPSGLNPVRKNYLYREIRPFVEPFKDVVAPEPHTNGDVPSHPVRPAALPPASCMPVPSSSPNPGAGVPVQPAPKRKRPKKRRADP</sequence>
<reference evidence="3 4" key="1">
    <citation type="submission" date="2019-01" db="EMBL/GenBank/DDBJ databases">
        <title>A draft genome assembly of the solar-powered sea slug Elysia chlorotica.</title>
        <authorList>
            <person name="Cai H."/>
            <person name="Li Q."/>
            <person name="Fang X."/>
            <person name="Li J."/>
            <person name="Curtis N.E."/>
            <person name="Altenburger A."/>
            <person name="Shibata T."/>
            <person name="Feng M."/>
            <person name="Maeda T."/>
            <person name="Schwartz J.A."/>
            <person name="Shigenobu S."/>
            <person name="Lundholm N."/>
            <person name="Nishiyama T."/>
            <person name="Yang H."/>
            <person name="Hasebe M."/>
            <person name="Li S."/>
            <person name="Pierce S.K."/>
            <person name="Wang J."/>
        </authorList>
    </citation>
    <scope>NUCLEOTIDE SEQUENCE [LARGE SCALE GENOMIC DNA]</scope>
    <source>
        <strain evidence="3">EC2010</strain>
        <tissue evidence="3">Whole organism of an adult</tissue>
    </source>
</reference>
<accession>A0A433SY72</accession>
<protein>
    <recommendedName>
        <fullName evidence="2">DUF7869 domain-containing protein</fullName>
    </recommendedName>
</protein>
<keyword evidence="4" id="KW-1185">Reference proteome</keyword>
<organism evidence="3 4">
    <name type="scientific">Elysia chlorotica</name>
    <name type="common">Eastern emerald elysia</name>
    <name type="synonym">Sea slug</name>
    <dbReference type="NCBI Taxonomy" id="188477"/>
    <lineage>
        <taxon>Eukaryota</taxon>
        <taxon>Metazoa</taxon>
        <taxon>Spiralia</taxon>
        <taxon>Lophotrochozoa</taxon>
        <taxon>Mollusca</taxon>
        <taxon>Gastropoda</taxon>
        <taxon>Heterobranchia</taxon>
        <taxon>Euthyneura</taxon>
        <taxon>Panpulmonata</taxon>
        <taxon>Sacoglossa</taxon>
        <taxon>Placobranchoidea</taxon>
        <taxon>Plakobranchidae</taxon>
        <taxon>Elysia</taxon>
    </lineage>
</organism>
<feature type="region of interest" description="Disordered" evidence="1">
    <location>
        <begin position="426"/>
        <end position="480"/>
    </location>
</feature>
<dbReference type="EMBL" id="RQTK01000854">
    <property type="protein sequence ID" value="RUS74217.1"/>
    <property type="molecule type" value="Genomic_DNA"/>
</dbReference>
<dbReference type="InterPro" id="IPR057191">
    <property type="entry name" value="DUF7869"/>
</dbReference>
<proteinExistence type="predicted"/>
<evidence type="ECO:0000313" key="3">
    <source>
        <dbReference type="EMBL" id="RUS74217.1"/>
    </source>
</evidence>
<dbReference type="AlphaFoldDB" id="A0A433SY72"/>
<dbReference type="Pfam" id="PF25273">
    <property type="entry name" value="DUF7869"/>
    <property type="match status" value="1"/>
</dbReference>